<dbReference type="Gene3D" id="2.10.70.10">
    <property type="entry name" value="Complement Module, domain 1"/>
    <property type="match status" value="1"/>
</dbReference>
<dbReference type="EMBL" id="JBJQND010000002">
    <property type="protein sequence ID" value="KAL3886919.1"/>
    <property type="molecule type" value="Genomic_DNA"/>
</dbReference>
<comment type="caution">
    <text evidence="2">The sequence shown here is derived from an EMBL/GenBank/DDBJ whole genome shotgun (WGS) entry which is preliminary data.</text>
</comment>
<sequence>MLKRTIVCCLVHVISVLSATDQCVYNGKTYNDGDSFKVSDPCSNCFCIWSQMICTECPIQRLTSVSRRSKWPQTSPTDTTLTPSTRSLTTTSVIIDTTSNNVESASHSTNKVLVVILCMYQITHRRLTDD</sequence>
<keyword evidence="1" id="KW-0732">Signal</keyword>
<feature type="signal peptide" evidence="1">
    <location>
        <begin position="1"/>
        <end position="18"/>
    </location>
</feature>
<organism evidence="2 3">
    <name type="scientific">Sinanodonta woodiana</name>
    <name type="common">Chinese pond mussel</name>
    <name type="synonym">Anodonta woodiana</name>
    <dbReference type="NCBI Taxonomy" id="1069815"/>
    <lineage>
        <taxon>Eukaryota</taxon>
        <taxon>Metazoa</taxon>
        <taxon>Spiralia</taxon>
        <taxon>Lophotrochozoa</taxon>
        <taxon>Mollusca</taxon>
        <taxon>Bivalvia</taxon>
        <taxon>Autobranchia</taxon>
        <taxon>Heteroconchia</taxon>
        <taxon>Palaeoheterodonta</taxon>
        <taxon>Unionida</taxon>
        <taxon>Unionoidea</taxon>
        <taxon>Unionidae</taxon>
        <taxon>Unioninae</taxon>
        <taxon>Sinanodonta</taxon>
    </lineage>
</organism>
<evidence type="ECO:0000313" key="3">
    <source>
        <dbReference type="Proteomes" id="UP001634394"/>
    </source>
</evidence>
<keyword evidence="3" id="KW-1185">Reference proteome</keyword>
<proteinExistence type="predicted"/>
<dbReference type="Proteomes" id="UP001634394">
    <property type="component" value="Unassembled WGS sequence"/>
</dbReference>
<reference evidence="2 3" key="1">
    <citation type="submission" date="2024-11" db="EMBL/GenBank/DDBJ databases">
        <title>Chromosome-level genome assembly of the freshwater bivalve Anodonta woodiana.</title>
        <authorList>
            <person name="Chen X."/>
        </authorList>
    </citation>
    <scope>NUCLEOTIDE SEQUENCE [LARGE SCALE GENOMIC DNA]</scope>
    <source>
        <strain evidence="2">MN2024</strain>
        <tissue evidence="2">Gills</tissue>
    </source>
</reference>
<name>A0ABD3XL47_SINWO</name>
<feature type="chain" id="PRO_5044812076" evidence="1">
    <location>
        <begin position="19"/>
        <end position="130"/>
    </location>
</feature>
<evidence type="ECO:0000313" key="2">
    <source>
        <dbReference type="EMBL" id="KAL3886919.1"/>
    </source>
</evidence>
<dbReference type="SUPFAM" id="SSF57603">
    <property type="entry name" value="FnI-like domain"/>
    <property type="match status" value="1"/>
</dbReference>
<evidence type="ECO:0000256" key="1">
    <source>
        <dbReference type="SAM" id="SignalP"/>
    </source>
</evidence>
<accession>A0ABD3XL47</accession>
<gene>
    <name evidence="2" type="ORF">ACJMK2_026876</name>
</gene>
<protein>
    <submittedName>
        <fullName evidence="2">Uncharacterized protein</fullName>
    </submittedName>
</protein>
<dbReference type="AlphaFoldDB" id="A0ABD3XL47"/>